<evidence type="ECO:0000313" key="3">
    <source>
        <dbReference type="EMBL" id="QNN43764.1"/>
    </source>
</evidence>
<sequence>MWFYLKRLFVLLLLLLMICYVFNTFAAPIKATASSDPAGESICLGSFDGGFIFFAVALTIIAVVRIRKT</sequence>
<evidence type="ECO:0008006" key="5">
    <source>
        <dbReference type="Google" id="ProtNLM"/>
    </source>
</evidence>
<keyword evidence="1" id="KW-1133">Transmembrane helix</keyword>
<gene>
    <name evidence="3" type="ORF">H9L23_06655</name>
</gene>
<keyword evidence="1" id="KW-0812">Transmembrane</keyword>
<organism evidence="3 4">
    <name type="scientific">Pedobacter roseus</name>
    <dbReference type="NCBI Taxonomy" id="336820"/>
    <lineage>
        <taxon>Bacteria</taxon>
        <taxon>Pseudomonadati</taxon>
        <taxon>Bacteroidota</taxon>
        <taxon>Sphingobacteriia</taxon>
        <taxon>Sphingobacteriales</taxon>
        <taxon>Sphingobacteriaceae</taxon>
        <taxon>Pedobacter</taxon>
    </lineage>
</organism>
<keyword evidence="2" id="KW-0732">Signal</keyword>
<accession>A0A7G9QK89</accession>
<dbReference type="AlphaFoldDB" id="A0A7G9QK89"/>
<feature type="signal peptide" evidence="2">
    <location>
        <begin position="1"/>
        <end position="26"/>
    </location>
</feature>
<protein>
    <recommendedName>
        <fullName evidence="5">Signal peptidase</fullName>
    </recommendedName>
</protein>
<feature type="chain" id="PRO_5028808011" description="Signal peptidase" evidence="2">
    <location>
        <begin position="27"/>
        <end position="69"/>
    </location>
</feature>
<keyword evidence="4" id="KW-1185">Reference proteome</keyword>
<evidence type="ECO:0000256" key="1">
    <source>
        <dbReference type="SAM" id="Phobius"/>
    </source>
</evidence>
<evidence type="ECO:0000256" key="2">
    <source>
        <dbReference type="SAM" id="SignalP"/>
    </source>
</evidence>
<dbReference type="Proteomes" id="UP000515806">
    <property type="component" value="Chromosome"/>
</dbReference>
<reference evidence="3 4" key="1">
    <citation type="submission" date="2020-08" db="EMBL/GenBank/DDBJ databases">
        <title>Genome sequence of Pedobacter roseus KACC 11594T.</title>
        <authorList>
            <person name="Hyun D.-W."/>
            <person name="Bae J.-W."/>
        </authorList>
    </citation>
    <scope>NUCLEOTIDE SEQUENCE [LARGE SCALE GENOMIC DNA]</scope>
    <source>
        <strain evidence="3 4">KACC 11594</strain>
    </source>
</reference>
<dbReference type="KEGG" id="proe:H9L23_06655"/>
<proteinExistence type="predicted"/>
<dbReference type="EMBL" id="CP060723">
    <property type="protein sequence ID" value="QNN43764.1"/>
    <property type="molecule type" value="Genomic_DNA"/>
</dbReference>
<feature type="transmembrane region" description="Helical" evidence="1">
    <location>
        <begin position="50"/>
        <end position="66"/>
    </location>
</feature>
<dbReference type="RefSeq" id="WP_187594227.1">
    <property type="nucleotide sequence ID" value="NZ_CP060723.1"/>
</dbReference>
<name>A0A7G9QK89_9SPHI</name>
<evidence type="ECO:0000313" key="4">
    <source>
        <dbReference type="Proteomes" id="UP000515806"/>
    </source>
</evidence>
<keyword evidence="1" id="KW-0472">Membrane</keyword>